<feature type="domain" description="Glycosyltransferase 2-like" evidence="2">
    <location>
        <begin position="17"/>
        <end position="170"/>
    </location>
</feature>
<keyword evidence="1" id="KW-1133">Transmembrane helix</keyword>
<feature type="transmembrane region" description="Helical" evidence="1">
    <location>
        <begin position="271"/>
        <end position="297"/>
    </location>
</feature>
<dbReference type="GO" id="GO:0016740">
    <property type="term" value="F:transferase activity"/>
    <property type="evidence" value="ECO:0007669"/>
    <property type="project" value="UniProtKB-KW"/>
</dbReference>
<evidence type="ECO:0000313" key="3">
    <source>
        <dbReference type="EMBL" id="NKZ38214.1"/>
    </source>
</evidence>
<dbReference type="PANTHER" id="PTHR48090">
    <property type="entry name" value="UNDECAPRENYL-PHOSPHATE 4-DEOXY-4-FORMAMIDO-L-ARABINOSE TRANSFERASE-RELATED"/>
    <property type="match status" value="1"/>
</dbReference>
<proteinExistence type="predicted"/>
<evidence type="ECO:0000313" key="4">
    <source>
        <dbReference type="Proteomes" id="UP000541636"/>
    </source>
</evidence>
<dbReference type="InterPro" id="IPR029044">
    <property type="entry name" value="Nucleotide-diphossugar_trans"/>
</dbReference>
<accession>A0A846ZJ38</accession>
<sequence>MPEQPGQAQGEDAAVAVLIPCYNEAATIADVVRDFAKYLPQATIYVYDNNSVDDTAGRAEAAGAVVRREPRQGKGSVVRRMFADIEADFYVLVDGDDTYDAGAAETMVQRLVDQQLDMVVGVRVSSEDEAYRFGHRFGNRFFTSTVGLLFGGSTGDMLSGYRVFSRRFVKSFPTQVDGFEIETELTVHALELRMPTDEIRTTYRARPEGSESKLSTWKDGLQILLRLLRLSKDARPLAFFSILSALTATASVLLAIPLIMTWLDTGLVPRFPTAILCAALMVVAMLFLACGIILDTVTRGRSETRRLAYLSIPLRSSRT</sequence>
<dbReference type="Pfam" id="PF00535">
    <property type="entry name" value="Glycos_transf_2"/>
    <property type="match status" value="1"/>
</dbReference>
<keyword evidence="3" id="KW-0808">Transferase</keyword>
<reference evidence="3 4" key="1">
    <citation type="journal article" date="2017" name="Int. J. Syst. Evol. Microbiol.">
        <title>Oleiagrimonas citrea sp. nov., a marine bacterium isolated from tidal flat sediment and emended description of the genus Oleiagrimonas Fang et al. 2015 and Oleiagrimonas soli.</title>
        <authorList>
            <person name="Yang S.H."/>
            <person name="Seo H.S."/>
            <person name="Seong C.N."/>
            <person name="Kwon K.K."/>
        </authorList>
    </citation>
    <scope>NUCLEOTIDE SEQUENCE [LARGE SCALE GENOMIC DNA]</scope>
    <source>
        <strain evidence="3 4">MEBiC09124</strain>
    </source>
</reference>
<keyword evidence="4" id="KW-1185">Reference proteome</keyword>
<dbReference type="Gene3D" id="3.90.550.10">
    <property type="entry name" value="Spore Coat Polysaccharide Biosynthesis Protein SpsA, Chain A"/>
    <property type="match status" value="1"/>
</dbReference>
<keyword evidence="1" id="KW-0472">Membrane</keyword>
<dbReference type="CDD" id="cd04179">
    <property type="entry name" value="DPM_DPG-synthase_like"/>
    <property type="match status" value="1"/>
</dbReference>
<dbReference type="AlphaFoldDB" id="A0A846ZJ38"/>
<dbReference type="PANTHER" id="PTHR48090:SF7">
    <property type="entry name" value="RFBJ PROTEIN"/>
    <property type="match status" value="1"/>
</dbReference>
<dbReference type="InterPro" id="IPR050256">
    <property type="entry name" value="Glycosyltransferase_2"/>
</dbReference>
<comment type="caution">
    <text evidence="3">The sequence shown here is derived from an EMBL/GenBank/DDBJ whole genome shotgun (WGS) entry which is preliminary data.</text>
</comment>
<organism evidence="3 4">
    <name type="scientific">Oleiagrimonas citrea</name>
    <dbReference type="NCBI Taxonomy" id="1665687"/>
    <lineage>
        <taxon>Bacteria</taxon>
        <taxon>Pseudomonadati</taxon>
        <taxon>Pseudomonadota</taxon>
        <taxon>Gammaproteobacteria</taxon>
        <taxon>Lysobacterales</taxon>
        <taxon>Rhodanobacteraceae</taxon>
        <taxon>Oleiagrimonas</taxon>
    </lineage>
</organism>
<feature type="transmembrane region" description="Helical" evidence="1">
    <location>
        <begin position="237"/>
        <end position="259"/>
    </location>
</feature>
<name>A0A846ZJ38_9GAMM</name>
<dbReference type="RefSeq" id="WP_168608607.1">
    <property type="nucleotide sequence ID" value="NZ_JAAZQD010000002.1"/>
</dbReference>
<dbReference type="EMBL" id="JAAZQD010000002">
    <property type="protein sequence ID" value="NKZ38214.1"/>
    <property type="molecule type" value="Genomic_DNA"/>
</dbReference>
<evidence type="ECO:0000259" key="2">
    <source>
        <dbReference type="Pfam" id="PF00535"/>
    </source>
</evidence>
<evidence type="ECO:0000256" key="1">
    <source>
        <dbReference type="SAM" id="Phobius"/>
    </source>
</evidence>
<gene>
    <name evidence="3" type="ORF">HF690_04500</name>
</gene>
<dbReference type="Proteomes" id="UP000541636">
    <property type="component" value="Unassembled WGS sequence"/>
</dbReference>
<keyword evidence="1" id="KW-0812">Transmembrane</keyword>
<dbReference type="InterPro" id="IPR001173">
    <property type="entry name" value="Glyco_trans_2-like"/>
</dbReference>
<protein>
    <submittedName>
        <fullName evidence="3">Glycosyltransferase</fullName>
    </submittedName>
</protein>
<dbReference type="SUPFAM" id="SSF53448">
    <property type="entry name" value="Nucleotide-diphospho-sugar transferases"/>
    <property type="match status" value="1"/>
</dbReference>